<dbReference type="AlphaFoldDB" id="A0A1I2XXG6"/>
<proteinExistence type="predicted"/>
<dbReference type="Pfam" id="PF03548">
    <property type="entry name" value="LolA"/>
    <property type="match status" value="1"/>
</dbReference>
<gene>
    <name evidence="6" type="ORF">SAMN04487959_101118</name>
</gene>
<accession>A0A1I2XXG6</accession>
<sequence>MIRTLLLLLIGLPASALAFTLDDLQARLNQTDALAGRFEQQRHLADLDTQLTSRGHFRYQRDERIVWVLESPIEDRLEFTPDSAANIDDSLGGNQRGRDQVAALLLDLLGGDWQALQTHFRIELSGDARDWQVDLTPLSDALRDRLSEIRIEGGEYLDDLTLHAANGDRLHVRFFDQQPAMKDKDVTP</sequence>
<reference evidence="6 7" key="1">
    <citation type="submission" date="2016-10" db="EMBL/GenBank/DDBJ databases">
        <authorList>
            <person name="de Groot N.N."/>
        </authorList>
    </citation>
    <scope>NUCLEOTIDE SEQUENCE [LARGE SCALE GENOMIC DNA]</scope>
    <source>
        <strain evidence="6 7">CGMCC 1.6848</strain>
    </source>
</reference>
<dbReference type="Proteomes" id="UP000199040">
    <property type="component" value="Unassembled WGS sequence"/>
</dbReference>
<feature type="signal peptide" evidence="5">
    <location>
        <begin position="1"/>
        <end position="18"/>
    </location>
</feature>
<dbReference type="GO" id="GO:0015031">
    <property type="term" value="P:protein transport"/>
    <property type="evidence" value="ECO:0007669"/>
    <property type="project" value="UniProtKB-KW"/>
</dbReference>
<evidence type="ECO:0000313" key="6">
    <source>
        <dbReference type="EMBL" id="SFH18095.1"/>
    </source>
</evidence>
<evidence type="ECO:0000313" key="7">
    <source>
        <dbReference type="Proteomes" id="UP000199040"/>
    </source>
</evidence>
<evidence type="ECO:0000256" key="5">
    <source>
        <dbReference type="SAM" id="SignalP"/>
    </source>
</evidence>
<evidence type="ECO:0000256" key="2">
    <source>
        <dbReference type="ARBA" id="ARBA00022448"/>
    </source>
</evidence>
<keyword evidence="2" id="KW-0813">Transport</keyword>
<dbReference type="RefSeq" id="WP_092842700.1">
    <property type="nucleotide sequence ID" value="NZ_FOPY01000001.1"/>
</dbReference>
<dbReference type="InterPro" id="IPR004564">
    <property type="entry name" value="OM_lipoprot_carrier_LolA-like"/>
</dbReference>
<comment type="subunit">
    <text evidence="1">Monomer.</text>
</comment>
<protein>
    <submittedName>
        <fullName evidence="6">Outer membrane lipoprotein carrier protein LolA</fullName>
    </submittedName>
</protein>
<organism evidence="6 7">
    <name type="scientific">Modicisalibacter xianhensis</name>
    <dbReference type="NCBI Taxonomy" id="442341"/>
    <lineage>
        <taxon>Bacteria</taxon>
        <taxon>Pseudomonadati</taxon>
        <taxon>Pseudomonadota</taxon>
        <taxon>Gammaproteobacteria</taxon>
        <taxon>Oceanospirillales</taxon>
        <taxon>Halomonadaceae</taxon>
        <taxon>Modicisalibacter</taxon>
    </lineage>
</organism>
<dbReference type="STRING" id="442341.SAMN04487959_101118"/>
<dbReference type="InterPro" id="IPR029046">
    <property type="entry name" value="LolA/LolB/LppX"/>
</dbReference>
<feature type="chain" id="PRO_5011600915" evidence="5">
    <location>
        <begin position="19"/>
        <end position="188"/>
    </location>
</feature>
<dbReference type="Gene3D" id="2.50.20.10">
    <property type="entry name" value="Lipoprotein localisation LolA/LolB/LppX"/>
    <property type="match status" value="1"/>
</dbReference>
<keyword evidence="6" id="KW-0449">Lipoprotein</keyword>
<name>A0A1I2XXG6_9GAMM</name>
<evidence type="ECO:0000256" key="1">
    <source>
        <dbReference type="ARBA" id="ARBA00011245"/>
    </source>
</evidence>
<dbReference type="CDD" id="cd16325">
    <property type="entry name" value="LolA"/>
    <property type="match status" value="1"/>
</dbReference>
<evidence type="ECO:0000256" key="4">
    <source>
        <dbReference type="ARBA" id="ARBA00022927"/>
    </source>
</evidence>
<dbReference type="SUPFAM" id="SSF89392">
    <property type="entry name" value="Prokaryotic lipoproteins and lipoprotein localization factors"/>
    <property type="match status" value="1"/>
</dbReference>
<keyword evidence="3 5" id="KW-0732">Signal</keyword>
<dbReference type="EMBL" id="FOPY01000001">
    <property type="protein sequence ID" value="SFH18095.1"/>
    <property type="molecule type" value="Genomic_DNA"/>
</dbReference>
<keyword evidence="4" id="KW-0653">Protein transport</keyword>
<evidence type="ECO:0000256" key="3">
    <source>
        <dbReference type="ARBA" id="ARBA00022729"/>
    </source>
</evidence>
<keyword evidence="7" id="KW-1185">Reference proteome</keyword>